<organism evidence="1 2">
    <name type="scientific">Roseateles oligotrophus</name>
    <dbReference type="NCBI Taxonomy" id="1769250"/>
    <lineage>
        <taxon>Bacteria</taxon>
        <taxon>Pseudomonadati</taxon>
        <taxon>Pseudomonadota</taxon>
        <taxon>Betaproteobacteria</taxon>
        <taxon>Burkholderiales</taxon>
        <taxon>Sphaerotilaceae</taxon>
        <taxon>Roseateles</taxon>
    </lineage>
</organism>
<protein>
    <submittedName>
        <fullName evidence="1">Uncharacterized protein</fullName>
    </submittedName>
</protein>
<accession>A0ABT2YLW5</accession>
<evidence type="ECO:0000313" key="1">
    <source>
        <dbReference type="EMBL" id="MCV2371055.1"/>
    </source>
</evidence>
<evidence type="ECO:0000313" key="2">
    <source>
        <dbReference type="Proteomes" id="UP001209701"/>
    </source>
</evidence>
<sequence>MPLAQDPTPAAARPATPLLPTSSALRNALRFPAEGVYIAVLANSDTQEPDIQTLAARRIAALVLPK</sequence>
<dbReference type="Proteomes" id="UP001209701">
    <property type="component" value="Unassembled WGS sequence"/>
</dbReference>
<dbReference type="EMBL" id="JAJIRN010000012">
    <property type="protein sequence ID" value="MCV2371055.1"/>
    <property type="molecule type" value="Genomic_DNA"/>
</dbReference>
<reference evidence="1 2" key="1">
    <citation type="submission" date="2021-11" db="EMBL/GenBank/DDBJ databases">
        <authorList>
            <person name="Liang Q."/>
            <person name="Mou H."/>
            <person name="Liu Z."/>
        </authorList>
    </citation>
    <scope>NUCLEOTIDE SEQUENCE [LARGE SCALE GENOMIC DNA]</scope>
    <source>
        <strain evidence="1 2">CHU3</strain>
    </source>
</reference>
<dbReference type="RefSeq" id="WP_263573635.1">
    <property type="nucleotide sequence ID" value="NZ_JAJIRN010000012.1"/>
</dbReference>
<proteinExistence type="predicted"/>
<comment type="caution">
    <text evidence="1">The sequence shown here is derived from an EMBL/GenBank/DDBJ whole genome shotgun (WGS) entry which is preliminary data.</text>
</comment>
<keyword evidence="2" id="KW-1185">Reference proteome</keyword>
<gene>
    <name evidence="1" type="ORF">LNV07_23450</name>
</gene>
<name>A0ABT2YLW5_9BURK</name>